<keyword evidence="3" id="KW-1185">Reference proteome</keyword>
<gene>
    <name evidence="2" type="ORF">CF165_28330</name>
</gene>
<reference evidence="3" key="1">
    <citation type="submission" date="2017-07" db="EMBL/GenBank/DDBJ databases">
        <title>Comparative genome mining reveals phylogenetic distribution patterns of secondary metabolites in Amycolatopsis.</title>
        <authorList>
            <person name="Adamek M."/>
            <person name="Alanjary M."/>
            <person name="Sales-Ortells H."/>
            <person name="Goodfellow M."/>
            <person name="Bull A.T."/>
            <person name="Kalinowski J."/>
            <person name="Ziemert N."/>
        </authorList>
    </citation>
    <scope>NUCLEOTIDE SEQUENCE [LARGE SCALE GENOMIC DNA]</scope>
    <source>
        <strain evidence="3">H5</strain>
    </source>
</reference>
<dbReference type="AlphaFoldDB" id="A0A229SZW5"/>
<evidence type="ECO:0000313" key="2">
    <source>
        <dbReference type="EMBL" id="OXM64241.1"/>
    </source>
</evidence>
<evidence type="ECO:0000256" key="1">
    <source>
        <dbReference type="SAM" id="MobiDB-lite"/>
    </source>
</evidence>
<feature type="region of interest" description="Disordered" evidence="1">
    <location>
        <begin position="1"/>
        <end position="137"/>
    </location>
</feature>
<dbReference type="Proteomes" id="UP000215199">
    <property type="component" value="Unassembled WGS sequence"/>
</dbReference>
<comment type="caution">
    <text evidence="2">The sequence shown here is derived from an EMBL/GenBank/DDBJ whole genome shotgun (WGS) entry which is preliminary data.</text>
</comment>
<feature type="compositionally biased region" description="Polar residues" evidence="1">
    <location>
        <begin position="72"/>
        <end position="89"/>
    </location>
</feature>
<organism evidence="2 3">
    <name type="scientific">Amycolatopsis vastitatis</name>
    <dbReference type="NCBI Taxonomy" id="1905142"/>
    <lineage>
        <taxon>Bacteria</taxon>
        <taxon>Bacillati</taxon>
        <taxon>Actinomycetota</taxon>
        <taxon>Actinomycetes</taxon>
        <taxon>Pseudonocardiales</taxon>
        <taxon>Pseudonocardiaceae</taxon>
        <taxon>Amycolatopsis</taxon>
    </lineage>
</organism>
<sequence length="137" mass="14014">MPVTEAFASPPSSRPAKTVTSPEAVNGFGSGSSFAANVRSRPRLPPWRTASMPSPDSSGTVGISRPRATMPTPLTISASVKSSGLNTGETGRPVSALPAEHTARLGSGRDDVPAPPCRAPSGRLPQPIRPAPVRGLP</sequence>
<proteinExistence type="predicted"/>
<feature type="compositionally biased region" description="Basic and acidic residues" evidence="1">
    <location>
        <begin position="101"/>
        <end position="112"/>
    </location>
</feature>
<name>A0A229SZW5_9PSEU</name>
<feature type="compositionally biased region" description="Polar residues" evidence="1">
    <location>
        <begin position="51"/>
        <end position="61"/>
    </location>
</feature>
<evidence type="ECO:0000313" key="3">
    <source>
        <dbReference type="Proteomes" id="UP000215199"/>
    </source>
</evidence>
<dbReference type="EMBL" id="NMUL01000030">
    <property type="protein sequence ID" value="OXM64241.1"/>
    <property type="molecule type" value="Genomic_DNA"/>
</dbReference>
<protein>
    <submittedName>
        <fullName evidence="2">Uncharacterized protein</fullName>
    </submittedName>
</protein>
<accession>A0A229SZW5</accession>